<protein>
    <submittedName>
        <fullName evidence="5">Putative PEP-CTERM system TPR-repeat lipoprotein</fullName>
    </submittedName>
</protein>
<keyword evidence="5" id="KW-0449">Lipoprotein</keyword>
<accession>A0A840Y499</accession>
<evidence type="ECO:0000256" key="2">
    <source>
        <dbReference type="ARBA" id="ARBA00022803"/>
    </source>
</evidence>
<reference evidence="5 6" key="1">
    <citation type="submission" date="2020-08" db="EMBL/GenBank/DDBJ databases">
        <title>Genomic Encyclopedia of Type Strains, Phase IV (KMG-IV): sequencing the most valuable type-strain genomes for metagenomic binning, comparative biology and taxonomic classification.</title>
        <authorList>
            <person name="Goeker M."/>
        </authorList>
    </citation>
    <scope>NUCLEOTIDE SEQUENCE [LARGE SCALE GENOMIC DNA]</scope>
    <source>
        <strain evidence="5 6">DSM 25895</strain>
    </source>
</reference>
<dbReference type="PANTHER" id="PTHR45586">
    <property type="entry name" value="TPR REPEAT-CONTAINING PROTEIN PA4667"/>
    <property type="match status" value="1"/>
</dbReference>
<gene>
    <name evidence="5" type="ORF">FHS88_003339</name>
</gene>
<dbReference type="PROSITE" id="PS50005">
    <property type="entry name" value="TPR"/>
    <property type="match status" value="2"/>
</dbReference>
<evidence type="ECO:0000313" key="5">
    <source>
        <dbReference type="EMBL" id="MBB5691187.1"/>
    </source>
</evidence>
<dbReference type="SUPFAM" id="SSF48452">
    <property type="entry name" value="TPR-like"/>
    <property type="match status" value="4"/>
</dbReference>
<dbReference type="RefSeq" id="WP_184486577.1">
    <property type="nucleotide sequence ID" value="NZ_JACIJE010000010.1"/>
</dbReference>
<comment type="caution">
    <text evidence="5">The sequence shown here is derived from an EMBL/GenBank/DDBJ whole genome shotgun (WGS) entry which is preliminary data.</text>
</comment>
<keyword evidence="4" id="KW-0732">Signal</keyword>
<evidence type="ECO:0000256" key="4">
    <source>
        <dbReference type="SAM" id="SignalP"/>
    </source>
</evidence>
<sequence>MAQRTRSLLRAALLGTVLMLPAGQAYATLERAQAAQARGDLRTAQIELRNAVRRAPDNGALRYALAQASLDLGDADTAEKEARAAIERGHDRVASTALLIRAQIALNRAREVLREFAEPAAGTEPRLAGVILAGRAAAQLTLDQAADARRSAEAAVAVAPGLAEAHIVLAAVRVQAGDRAGAEAALDAALRIEPDNVAALLRKTTFLVERGELPAAVEVTSRAIAAQPGNVLARLQRAEIRLRQGDNAAARADVEAALRTAPGHAGANYMLAVLQVRAQEWRQAEETLNRLGAVLPNTPEGLLLMATVKQQLNQTAQAIDAAQRHVARRPEDPRGARLLAALELQANRPRNAAEVLNNLVRRGVQDVEAYDLLGRAQIAAGRPREAAEAFARADALAPGDATRLARLAASRLSIGDFAGMAEAAQGALRANPAVPGARLMLAMGEIAQGNVAAAEAELGRLDDAQRQGEAAQVLRGMIQFIRYEPDAARATFEGVLRANPDSVPARLGLARVATSQGRAEEAERLLGEVLQRDPGNAEALGRLAATALAGGPRAAAGLALLEQAQAANPDNAGLAFALATVLARSGHHERAVALLQSDALRSAPGQGGTVALRLSEVRAAQERWPEAEAAARSALAENPRDSRAMRQLALLLARRGDHRAAEALIDAGLRSAPTDPLLLGTSIALAQQQGGVDAALATVERLGRLPGAATVTAPLRGDVLMGAGRAADAAQAYAAAARANPSAELTMRQAAALVQAERRDEAVELLRAWIARSPDDVPPRAMLAQLAMQRGDSAEAEREFRAVAERAPRDAIALNNLAWLLQEKGGAEALREARGLAERAFFLAPTVEIADTLGWILARGGEPQRALPLLRQAVAGAQGTNPAAAAGMAYRLAWTLAATGERAEAARVLEPLLARSDAFPERAEAERLMAELRRG</sequence>
<evidence type="ECO:0000256" key="3">
    <source>
        <dbReference type="PROSITE-ProRule" id="PRU00339"/>
    </source>
</evidence>
<dbReference type="InterPro" id="IPR014266">
    <property type="entry name" value="PEP-CTERM_TPR_PrsT"/>
</dbReference>
<dbReference type="NCBIfam" id="TIGR02917">
    <property type="entry name" value="PEP_TPR_lipo"/>
    <property type="match status" value="1"/>
</dbReference>
<dbReference type="Gene3D" id="1.25.40.10">
    <property type="entry name" value="Tetratricopeptide repeat domain"/>
    <property type="match status" value="5"/>
</dbReference>
<feature type="repeat" description="TPR" evidence="3">
    <location>
        <begin position="163"/>
        <end position="196"/>
    </location>
</feature>
<dbReference type="Proteomes" id="UP000562254">
    <property type="component" value="Unassembled WGS sequence"/>
</dbReference>
<feature type="chain" id="PRO_5032344552" evidence="4">
    <location>
        <begin position="28"/>
        <end position="935"/>
    </location>
</feature>
<feature type="repeat" description="TPR" evidence="3">
    <location>
        <begin position="367"/>
        <end position="400"/>
    </location>
</feature>
<dbReference type="InterPro" id="IPR019734">
    <property type="entry name" value="TPR_rpt"/>
</dbReference>
<keyword evidence="1" id="KW-0677">Repeat</keyword>
<keyword evidence="2 3" id="KW-0802">TPR repeat</keyword>
<keyword evidence="6" id="KW-1185">Reference proteome</keyword>
<dbReference type="InterPro" id="IPR051012">
    <property type="entry name" value="CellSynth/LPSAsmb/PSIAsmb"/>
</dbReference>
<evidence type="ECO:0000313" key="6">
    <source>
        <dbReference type="Proteomes" id="UP000562254"/>
    </source>
</evidence>
<dbReference type="SMART" id="SM00028">
    <property type="entry name" value="TPR"/>
    <property type="match status" value="14"/>
</dbReference>
<dbReference type="AlphaFoldDB" id="A0A840Y499"/>
<dbReference type="Pfam" id="PF14559">
    <property type="entry name" value="TPR_19"/>
    <property type="match status" value="4"/>
</dbReference>
<name>A0A840Y499_9PROT</name>
<dbReference type="EMBL" id="JACIJE010000010">
    <property type="protein sequence ID" value="MBB5691187.1"/>
    <property type="molecule type" value="Genomic_DNA"/>
</dbReference>
<evidence type="ECO:0000256" key="1">
    <source>
        <dbReference type="ARBA" id="ARBA00022737"/>
    </source>
</evidence>
<feature type="signal peptide" evidence="4">
    <location>
        <begin position="1"/>
        <end position="27"/>
    </location>
</feature>
<dbReference type="InterPro" id="IPR011990">
    <property type="entry name" value="TPR-like_helical_dom_sf"/>
</dbReference>
<dbReference type="Pfam" id="PF13432">
    <property type="entry name" value="TPR_16"/>
    <property type="match status" value="3"/>
</dbReference>
<proteinExistence type="predicted"/>
<organism evidence="5 6">
    <name type="scientific">Neoroseomonas alkaliterrae</name>
    <dbReference type="NCBI Taxonomy" id="1452450"/>
    <lineage>
        <taxon>Bacteria</taxon>
        <taxon>Pseudomonadati</taxon>
        <taxon>Pseudomonadota</taxon>
        <taxon>Alphaproteobacteria</taxon>
        <taxon>Acetobacterales</taxon>
        <taxon>Acetobacteraceae</taxon>
        <taxon>Neoroseomonas</taxon>
    </lineage>
</organism>
<dbReference type="PANTHER" id="PTHR45586:SF1">
    <property type="entry name" value="LIPOPOLYSACCHARIDE ASSEMBLY PROTEIN B"/>
    <property type="match status" value="1"/>
</dbReference>